<reference evidence="3" key="1">
    <citation type="submission" date="2018-11" db="EMBL/GenBank/DDBJ databases">
        <authorList>
            <consortium name="Pathogen Informatics"/>
        </authorList>
    </citation>
    <scope>NUCLEOTIDE SEQUENCE</scope>
</reference>
<dbReference type="InterPro" id="IPR001373">
    <property type="entry name" value="Cullin_N"/>
</dbReference>
<protein>
    <recommendedName>
        <fullName evidence="2">Cullin N-terminal domain-containing protein</fullName>
    </recommendedName>
</protein>
<dbReference type="Proteomes" id="UP000784294">
    <property type="component" value="Unassembled WGS sequence"/>
</dbReference>
<evidence type="ECO:0000259" key="2">
    <source>
        <dbReference type="Pfam" id="PF00888"/>
    </source>
</evidence>
<accession>A0A448WGM6</accession>
<dbReference type="Pfam" id="PF00888">
    <property type="entry name" value="Cullin"/>
    <property type="match status" value="1"/>
</dbReference>
<dbReference type="InterPro" id="IPR045093">
    <property type="entry name" value="Cullin"/>
</dbReference>
<sequence length="310" mass="36081">MYVQRWEVFDRGLSYLDNLYSFLNTQYVKCLRPTEGEMNYGSTLPMIDRHTMEILEVGLWQWKMFLLDLIKKRLCHRLILEVHNDRYGISSQQNYISPCLKSFLRVGELRDVGKFGKEIYLEIFQNQLREHTQNFYKQWATQREETLSCSQYVTEALALRKEERLRAERYYAGSLALVQQLFQDIIVEDRLAFLNQSVSSIVAGEDKAALRNIFELLSPVNLCSELLNAFGQHIKSLVSDAIFALPQDPAQAPIQFVDSLISIRQRFTNFIDEVFGNISAFRLRMDRAISQAITERATTNFRTNSGSTTR</sequence>
<dbReference type="InterPro" id="IPR016159">
    <property type="entry name" value="Cullin_repeat-like_dom_sf"/>
</dbReference>
<dbReference type="SUPFAM" id="SSF74788">
    <property type="entry name" value="Cullin repeat-like"/>
    <property type="match status" value="1"/>
</dbReference>
<dbReference type="GO" id="GO:0006511">
    <property type="term" value="P:ubiquitin-dependent protein catabolic process"/>
    <property type="evidence" value="ECO:0007669"/>
    <property type="project" value="InterPro"/>
</dbReference>
<evidence type="ECO:0000256" key="1">
    <source>
        <dbReference type="ARBA" id="ARBA00006019"/>
    </source>
</evidence>
<comment type="caution">
    <text evidence="3">The sequence shown here is derived from an EMBL/GenBank/DDBJ whole genome shotgun (WGS) entry which is preliminary data.</text>
</comment>
<dbReference type="OrthoDB" id="27073at2759"/>
<feature type="domain" description="Cullin N-terminal" evidence="2">
    <location>
        <begin position="2"/>
        <end position="298"/>
    </location>
</feature>
<gene>
    <name evidence="3" type="ORF">PXEA_LOCUS4748</name>
</gene>
<evidence type="ECO:0000313" key="3">
    <source>
        <dbReference type="EMBL" id="VEL11308.1"/>
    </source>
</evidence>
<evidence type="ECO:0000313" key="4">
    <source>
        <dbReference type="Proteomes" id="UP000784294"/>
    </source>
</evidence>
<proteinExistence type="inferred from homology"/>
<dbReference type="Gene3D" id="1.20.1310.10">
    <property type="entry name" value="Cullin Repeats"/>
    <property type="match status" value="3"/>
</dbReference>
<keyword evidence="4" id="KW-1185">Reference proteome</keyword>
<dbReference type="GO" id="GO:0031625">
    <property type="term" value="F:ubiquitin protein ligase binding"/>
    <property type="evidence" value="ECO:0007669"/>
    <property type="project" value="InterPro"/>
</dbReference>
<comment type="similarity">
    <text evidence="1">Belongs to the cullin family.</text>
</comment>
<organism evidence="3 4">
    <name type="scientific">Protopolystoma xenopodis</name>
    <dbReference type="NCBI Taxonomy" id="117903"/>
    <lineage>
        <taxon>Eukaryota</taxon>
        <taxon>Metazoa</taxon>
        <taxon>Spiralia</taxon>
        <taxon>Lophotrochozoa</taxon>
        <taxon>Platyhelminthes</taxon>
        <taxon>Monogenea</taxon>
        <taxon>Polyopisthocotylea</taxon>
        <taxon>Polystomatidea</taxon>
        <taxon>Polystomatidae</taxon>
        <taxon>Protopolystoma</taxon>
    </lineage>
</organism>
<name>A0A448WGM6_9PLAT</name>
<dbReference type="PANTHER" id="PTHR11932">
    <property type="entry name" value="CULLIN"/>
    <property type="match status" value="1"/>
</dbReference>
<dbReference type="EMBL" id="CAAALY010011447">
    <property type="protein sequence ID" value="VEL11308.1"/>
    <property type="molecule type" value="Genomic_DNA"/>
</dbReference>
<dbReference type="AlphaFoldDB" id="A0A448WGM6"/>